<name>A0A5C6C6Z8_9BACT</name>
<dbReference type="PANTHER" id="PTHR42732">
    <property type="entry name" value="BETA-GALACTOSIDASE"/>
    <property type="match status" value="1"/>
</dbReference>
<dbReference type="Proteomes" id="UP000319908">
    <property type="component" value="Unassembled WGS sequence"/>
</dbReference>
<dbReference type="PANTHER" id="PTHR42732:SF2">
    <property type="entry name" value="BETA-MANNOSIDASE"/>
    <property type="match status" value="1"/>
</dbReference>
<dbReference type="EC" id="3.2.1.23" evidence="9"/>
<feature type="domain" description="Glycosyl hydrolases family 2 sugar binding" evidence="8">
    <location>
        <begin position="118"/>
        <end position="224"/>
    </location>
</feature>
<keyword evidence="10" id="KW-1185">Reference proteome</keyword>
<sequence length="1001" mass="111431">MRHHAKNMTAIGTLLVATLAVSPIQGNDLEANKAPAATPVQSELMTQWGESLTAENAWTEYPRPQLQRENWINLNGNWDYAVTPKTQTTPPRDWTGQILVPFCLESKLGGVGRLLDPAETLWYHRTFEVDNAAGQRTLLNFEAVDYRCEVFVNGKSVGGHQGGNTAFSCDASEALVDGANDLVVRVEDETEGAQLRGKQSLDPKGIWYTRVSGIWQSVWLEQVPFNYIKDLKITTSVKDGSITVRPIVHGKGAVAVAVKDGDSIVAQKSASDEITLKIPDAQLWSPTSPHLYDLDVSLLNTAGQEVDRVSSYAAIRSVGKVQDANGNMQFTLNGDPIFHWGPLDQGWWPDGLLTPPSDEAMLFDIEWLKKAGFNMIRKHIKVEPRRYYYHCDRLGMMVWQDQVSGGPKPKWTRLAPNPKDAQWPDDAHGQFMYEFEEMISALENHPSIVVWTPFNEAWGQHQTMEVGKWTVQRDPSRLVNVASGGNFWPVGDIVDAHKYPHPGFPFDQGKDGRFEGYIKVVGEFGGHGLPIQGHLWDANRRNWGYGGLPKNKAEYQQRYETSLVALNQLRGQGIAAGVYTQTTDVEGEINGLMTYDRKVIKIPAKRLAKMHQVLFQDAPPATSNGAAHNDGDKFNPAFVQEHTDRKPGPVMDAETIRAGLESRDRALYIKSGWIRDPYITLGPDGYYYLTGTQPNEGDPREAEDPYNIGLGNESIVGNQVRVYRSQDLIDWESLGSVFSTDDLYETTKQTPKAKRIWAPEVHWMGDRWALVHCPAYLSSLATTEGSTLAGPWTHPMKDSMGQRHDPSLFSDEDGKAYLLWQNTLIAPLDQELSKYTAKPVRIDPSGTRPGPNGQPISRIGHEGATMIKVGDKYVHLGTAWSTDQGRKGSYNLYYCVSDAITGPYGPRQFAGRFLGHGTPFQTKDGKWWCTAFFNANVPPVPRDGIQSKDLGDNAQTINEQGVTIVPLDVRRLDNGEIYIRALDPAYANPGPDESQKFEAAL</sequence>
<feature type="domain" description="Glycoside hydrolase family 2 catalytic" evidence="7">
    <location>
        <begin position="359"/>
        <end position="484"/>
    </location>
</feature>
<organism evidence="9 10">
    <name type="scientific">Allorhodopirellula heiligendammensis</name>
    <dbReference type="NCBI Taxonomy" id="2714739"/>
    <lineage>
        <taxon>Bacteria</taxon>
        <taxon>Pseudomonadati</taxon>
        <taxon>Planctomycetota</taxon>
        <taxon>Planctomycetia</taxon>
        <taxon>Pirellulales</taxon>
        <taxon>Pirellulaceae</taxon>
        <taxon>Allorhodopirellula</taxon>
    </lineage>
</organism>
<evidence type="ECO:0000313" key="9">
    <source>
        <dbReference type="EMBL" id="TWU19256.1"/>
    </source>
</evidence>
<keyword evidence="3 9" id="KW-0378">Hydrolase</keyword>
<evidence type="ECO:0000259" key="7">
    <source>
        <dbReference type="Pfam" id="PF02836"/>
    </source>
</evidence>
<dbReference type="InterPro" id="IPR013783">
    <property type="entry name" value="Ig-like_fold"/>
</dbReference>
<dbReference type="CDD" id="cd08986">
    <property type="entry name" value="GH43-like"/>
    <property type="match status" value="1"/>
</dbReference>
<dbReference type="InterPro" id="IPR023296">
    <property type="entry name" value="Glyco_hydro_beta-prop_sf"/>
</dbReference>
<proteinExistence type="inferred from homology"/>
<dbReference type="Pfam" id="PF02837">
    <property type="entry name" value="Glyco_hydro_2_N"/>
    <property type="match status" value="1"/>
</dbReference>
<evidence type="ECO:0000256" key="1">
    <source>
        <dbReference type="ARBA" id="ARBA00007401"/>
    </source>
</evidence>
<dbReference type="Pfam" id="PF04616">
    <property type="entry name" value="Glyco_hydro_43"/>
    <property type="match status" value="1"/>
</dbReference>
<feature type="site" description="Important for catalytic activity, responsible for pKa modulation of the active site Glu and correct orientation of both the proton donor and substrate" evidence="5">
    <location>
        <position position="805"/>
    </location>
</feature>
<dbReference type="EMBL" id="SJPU01000001">
    <property type="protein sequence ID" value="TWU19256.1"/>
    <property type="molecule type" value="Genomic_DNA"/>
</dbReference>
<comment type="similarity">
    <text evidence="1">Belongs to the glycosyl hydrolase 2 family.</text>
</comment>
<dbReference type="InterPro" id="IPR006102">
    <property type="entry name" value="Ig-like_GH2"/>
</dbReference>
<dbReference type="SUPFAM" id="SSF75005">
    <property type="entry name" value="Arabinanase/levansucrase/invertase"/>
    <property type="match status" value="1"/>
</dbReference>
<evidence type="ECO:0000259" key="6">
    <source>
        <dbReference type="Pfam" id="PF00703"/>
    </source>
</evidence>
<dbReference type="Gene3D" id="2.60.40.10">
    <property type="entry name" value="Immunoglobulins"/>
    <property type="match status" value="1"/>
</dbReference>
<dbReference type="Pfam" id="PF00703">
    <property type="entry name" value="Glyco_hydro_2"/>
    <property type="match status" value="1"/>
</dbReference>
<dbReference type="InterPro" id="IPR006104">
    <property type="entry name" value="Glyco_hydro_2_N"/>
</dbReference>
<dbReference type="InterPro" id="IPR051913">
    <property type="entry name" value="GH2_Domain-Containing"/>
</dbReference>
<dbReference type="SUPFAM" id="SSF49303">
    <property type="entry name" value="beta-Galactosidase/glucuronidase domain"/>
    <property type="match status" value="1"/>
</dbReference>
<comment type="similarity">
    <text evidence="2">Belongs to the glycosyl hydrolase 43 family.</text>
</comment>
<evidence type="ECO:0000256" key="2">
    <source>
        <dbReference type="ARBA" id="ARBA00009865"/>
    </source>
</evidence>
<evidence type="ECO:0000256" key="3">
    <source>
        <dbReference type="ARBA" id="ARBA00022801"/>
    </source>
</evidence>
<dbReference type="InterPro" id="IPR006710">
    <property type="entry name" value="Glyco_hydro_43"/>
</dbReference>
<dbReference type="InterPro" id="IPR036156">
    <property type="entry name" value="Beta-gal/glucu_dom_sf"/>
</dbReference>
<gene>
    <name evidence="9" type="primary">lacZ_3</name>
    <name evidence="9" type="ORF">Poly21_14280</name>
</gene>
<dbReference type="Pfam" id="PF02836">
    <property type="entry name" value="Glyco_hydro_2_C"/>
    <property type="match status" value="1"/>
</dbReference>
<dbReference type="Gene3D" id="3.20.20.80">
    <property type="entry name" value="Glycosidases"/>
    <property type="match status" value="1"/>
</dbReference>
<dbReference type="Gene3D" id="2.115.10.20">
    <property type="entry name" value="Glycosyl hydrolase domain, family 43"/>
    <property type="match status" value="1"/>
</dbReference>
<dbReference type="InterPro" id="IPR008979">
    <property type="entry name" value="Galactose-bd-like_sf"/>
</dbReference>
<evidence type="ECO:0000313" key="10">
    <source>
        <dbReference type="Proteomes" id="UP000319908"/>
    </source>
</evidence>
<evidence type="ECO:0000256" key="4">
    <source>
        <dbReference type="ARBA" id="ARBA00023295"/>
    </source>
</evidence>
<dbReference type="InterPro" id="IPR006103">
    <property type="entry name" value="Glyco_hydro_2_cat"/>
</dbReference>
<evidence type="ECO:0000259" key="8">
    <source>
        <dbReference type="Pfam" id="PF02837"/>
    </source>
</evidence>
<reference evidence="9 10" key="1">
    <citation type="journal article" date="2020" name="Antonie Van Leeuwenhoek">
        <title>Rhodopirellula heiligendammensis sp. nov., Rhodopirellula pilleata sp. nov., and Rhodopirellula solitaria sp. nov. isolated from natural or artificial marine surfaces in Northern Germany and California, USA, and emended description of the genus Rhodopirellula.</title>
        <authorList>
            <person name="Kallscheuer N."/>
            <person name="Wiegand S."/>
            <person name="Jogler M."/>
            <person name="Boedeker C."/>
            <person name="Peeters S.H."/>
            <person name="Rast P."/>
            <person name="Heuer A."/>
            <person name="Jetten M.S.M."/>
            <person name="Rohde M."/>
            <person name="Jogler C."/>
        </authorList>
    </citation>
    <scope>NUCLEOTIDE SEQUENCE [LARGE SCALE GENOMIC DNA]</scope>
    <source>
        <strain evidence="9 10">Poly21</strain>
    </source>
</reference>
<evidence type="ECO:0000256" key="5">
    <source>
        <dbReference type="PIRSR" id="PIRSR606710-2"/>
    </source>
</evidence>
<keyword evidence="4 9" id="KW-0326">Glycosidase</keyword>
<dbReference type="AlphaFoldDB" id="A0A5C6C6Z8"/>
<protein>
    <submittedName>
        <fullName evidence="9">Beta-galactosidase</fullName>
        <ecNumber evidence="9">3.2.1.23</ecNumber>
    </submittedName>
</protein>
<dbReference type="InterPro" id="IPR017853">
    <property type="entry name" value="GH"/>
</dbReference>
<dbReference type="GO" id="GO:0005975">
    <property type="term" value="P:carbohydrate metabolic process"/>
    <property type="evidence" value="ECO:0007669"/>
    <property type="project" value="InterPro"/>
</dbReference>
<feature type="domain" description="Glycoside hydrolase family 2 immunoglobulin-like beta-sandwich" evidence="6">
    <location>
        <begin position="232"/>
        <end position="316"/>
    </location>
</feature>
<comment type="caution">
    <text evidence="9">The sequence shown here is derived from an EMBL/GenBank/DDBJ whole genome shotgun (WGS) entry which is preliminary data.</text>
</comment>
<dbReference type="GO" id="GO:0004565">
    <property type="term" value="F:beta-galactosidase activity"/>
    <property type="evidence" value="ECO:0007669"/>
    <property type="project" value="UniProtKB-EC"/>
</dbReference>
<accession>A0A5C6C6Z8</accession>
<dbReference type="Gene3D" id="2.60.120.260">
    <property type="entry name" value="Galactose-binding domain-like"/>
    <property type="match status" value="1"/>
</dbReference>
<dbReference type="SUPFAM" id="SSF51445">
    <property type="entry name" value="(Trans)glycosidases"/>
    <property type="match status" value="1"/>
</dbReference>
<dbReference type="SUPFAM" id="SSF49785">
    <property type="entry name" value="Galactose-binding domain-like"/>
    <property type="match status" value="1"/>
</dbReference>